<dbReference type="AlphaFoldDB" id="A0A0N1IQD1"/>
<dbReference type="Proteomes" id="UP000053240">
    <property type="component" value="Unassembled WGS sequence"/>
</dbReference>
<dbReference type="InParanoid" id="A0A0N1IQD1"/>
<feature type="region of interest" description="Disordered" evidence="1">
    <location>
        <begin position="106"/>
        <end position="132"/>
    </location>
</feature>
<accession>A0A0N1IQD1</accession>
<dbReference type="STRING" id="76193.A0A0N1IQD1"/>
<evidence type="ECO:0000313" key="2">
    <source>
        <dbReference type="EMBL" id="KPJ20003.1"/>
    </source>
</evidence>
<gene>
    <name evidence="2" type="ORF">RR48_01235</name>
</gene>
<reference evidence="2 3" key="1">
    <citation type="journal article" date="2015" name="Nat. Commun.">
        <title>Outbred genome sequencing and CRISPR/Cas9 gene editing in butterflies.</title>
        <authorList>
            <person name="Li X."/>
            <person name="Fan D."/>
            <person name="Zhang W."/>
            <person name="Liu G."/>
            <person name="Zhang L."/>
            <person name="Zhao L."/>
            <person name="Fang X."/>
            <person name="Chen L."/>
            <person name="Dong Y."/>
            <person name="Chen Y."/>
            <person name="Ding Y."/>
            <person name="Zhao R."/>
            <person name="Feng M."/>
            <person name="Zhu Y."/>
            <person name="Feng Y."/>
            <person name="Jiang X."/>
            <person name="Zhu D."/>
            <person name="Xiang H."/>
            <person name="Feng X."/>
            <person name="Li S."/>
            <person name="Wang J."/>
            <person name="Zhang G."/>
            <person name="Kronforst M.R."/>
            <person name="Wang W."/>
        </authorList>
    </citation>
    <scope>NUCLEOTIDE SEQUENCE [LARGE SCALE GENOMIC DNA]</scope>
    <source>
        <strain evidence="2">Ya'a_city_454_Pm</strain>
        <tissue evidence="2">Whole body</tissue>
    </source>
</reference>
<sequence length="132" mass="14828">MHLPTFKKKALCKHRYRRSLIGFARVVTPGRAERDYAVGVWGHVAHKQYIKKILQRLQRGFAIKAIKAFRTVSTTAALALAQFTPLDLKILEQHAIETTRLTGTSPVLPNNIPLEPPTPPGDLHPAHKICKH</sequence>
<dbReference type="EMBL" id="KQ459778">
    <property type="protein sequence ID" value="KPJ20003.1"/>
    <property type="molecule type" value="Genomic_DNA"/>
</dbReference>
<name>A0A0N1IQD1_PAPMA</name>
<keyword evidence="3" id="KW-1185">Reference proteome</keyword>
<organism evidence="2 3">
    <name type="scientific">Papilio machaon</name>
    <name type="common">Old World swallowtail butterfly</name>
    <dbReference type="NCBI Taxonomy" id="76193"/>
    <lineage>
        <taxon>Eukaryota</taxon>
        <taxon>Metazoa</taxon>
        <taxon>Ecdysozoa</taxon>
        <taxon>Arthropoda</taxon>
        <taxon>Hexapoda</taxon>
        <taxon>Insecta</taxon>
        <taxon>Pterygota</taxon>
        <taxon>Neoptera</taxon>
        <taxon>Endopterygota</taxon>
        <taxon>Lepidoptera</taxon>
        <taxon>Glossata</taxon>
        <taxon>Ditrysia</taxon>
        <taxon>Papilionoidea</taxon>
        <taxon>Papilionidae</taxon>
        <taxon>Papilioninae</taxon>
        <taxon>Papilio</taxon>
    </lineage>
</organism>
<proteinExistence type="predicted"/>
<evidence type="ECO:0000256" key="1">
    <source>
        <dbReference type="SAM" id="MobiDB-lite"/>
    </source>
</evidence>
<protein>
    <submittedName>
        <fullName evidence="2">Uncharacterized protein</fullName>
    </submittedName>
</protein>
<evidence type="ECO:0000313" key="3">
    <source>
        <dbReference type="Proteomes" id="UP000053240"/>
    </source>
</evidence>